<dbReference type="Pfam" id="PF03129">
    <property type="entry name" value="HGTP_anticodon"/>
    <property type="match status" value="1"/>
</dbReference>
<protein>
    <recommendedName>
        <fullName evidence="2">Anticodon-binding domain-containing protein</fullName>
    </recommendedName>
</protein>
<name>A0A1F6DT45_9BACT</name>
<dbReference type="GO" id="GO:0004812">
    <property type="term" value="F:aminoacyl-tRNA ligase activity"/>
    <property type="evidence" value="ECO:0007669"/>
    <property type="project" value="UniProtKB-KW"/>
</dbReference>
<evidence type="ECO:0000313" key="4">
    <source>
        <dbReference type="Proteomes" id="UP000177232"/>
    </source>
</evidence>
<dbReference type="SUPFAM" id="SSF52954">
    <property type="entry name" value="Class II aaRS ABD-related"/>
    <property type="match status" value="1"/>
</dbReference>
<gene>
    <name evidence="3" type="ORF">A3C94_02015</name>
</gene>
<evidence type="ECO:0000256" key="1">
    <source>
        <dbReference type="ARBA" id="ARBA00023146"/>
    </source>
</evidence>
<dbReference type="Gene3D" id="3.40.50.800">
    <property type="entry name" value="Anticodon-binding domain"/>
    <property type="match status" value="1"/>
</dbReference>
<dbReference type="EMBL" id="MFLJ01000022">
    <property type="protein sequence ID" value="OGG64460.1"/>
    <property type="molecule type" value="Genomic_DNA"/>
</dbReference>
<feature type="domain" description="Anticodon-binding" evidence="2">
    <location>
        <begin position="299"/>
        <end position="380"/>
    </location>
</feature>
<keyword evidence="1" id="KW-0436">Ligase</keyword>
<sequence length="383" mass="42579">MMRDVIPAEELLNKASAIGQYYGFMPLSSLTAKGRGSTVRKSAGYPEALAHLTLDPVAEIVASFLKQFQHLECAPGPRQPLFVWHTNITPGRPAPKKAVIQFHALGTDRALSDAIVIHALIALTRDLFHEEPIVRINSMGDKETRARYARELANFFKKRGAALPEECIHSAKHDTLLAAELLIASASGGEDLPAPTEHLSDASRKRFEDLLEYLEMTETPYELARTLISRGSCWSDTCFELVLGERRVAWGSRYNDFTRHFSLGSFVSAIGAVLQIPSEGRVVIKAKPARLRFSFVHIGDEAKRLSIKLADDFRKAHVPLSQDIGVESLTEQIRLAEQRGCPYLLIMGRKEALEGSAILRNRQTQEEITLPLLGLAERLKTFA</sequence>
<dbReference type="SUPFAM" id="SSF55681">
    <property type="entry name" value="Class II aaRS and biotin synthetases"/>
    <property type="match status" value="1"/>
</dbReference>
<dbReference type="InterPro" id="IPR004154">
    <property type="entry name" value="Anticodon-bd"/>
</dbReference>
<reference evidence="3 4" key="1">
    <citation type="journal article" date="2016" name="Nat. Commun.">
        <title>Thousands of microbial genomes shed light on interconnected biogeochemical processes in an aquifer system.</title>
        <authorList>
            <person name="Anantharaman K."/>
            <person name="Brown C.T."/>
            <person name="Hug L.A."/>
            <person name="Sharon I."/>
            <person name="Castelle C.J."/>
            <person name="Probst A.J."/>
            <person name="Thomas B.C."/>
            <person name="Singh A."/>
            <person name="Wilkins M.J."/>
            <person name="Karaoz U."/>
            <person name="Brodie E.L."/>
            <person name="Williams K.H."/>
            <person name="Hubbard S.S."/>
            <person name="Banfield J.F."/>
        </authorList>
    </citation>
    <scope>NUCLEOTIDE SEQUENCE [LARGE SCALE GENOMIC DNA]</scope>
</reference>
<accession>A0A1F6DT45</accession>
<dbReference type="GO" id="GO:0006418">
    <property type="term" value="P:tRNA aminoacylation for protein translation"/>
    <property type="evidence" value="ECO:0007669"/>
    <property type="project" value="UniProtKB-ARBA"/>
</dbReference>
<dbReference type="Gene3D" id="3.30.930.10">
    <property type="entry name" value="Bira Bifunctional Protein, Domain 2"/>
    <property type="match status" value="1"/>
</dbReference>
<dbReference type="Proteomes" id="UP000177232">
    <property type="component" value="Unassembled WGS sequence"/>
</dbReference>
<dbReference type="InterPro" id="IPR036621">
    <property type="entry name" value="Anticodon-bd_dom_sf"/>
</dbReference>
<proteinExistence type="predicted"/>
<evidence type="ECO:0000313" key="3">
    <source>
        <dbReference type="EMBL" id="OGG64460.1"/>
    </source>
</evidence>
<comment type="caution">
    <text evidence="3">The sequence shown here is derived from an EMBL/GenBank/DDBJ whole genome shotgun (WGS) entry which is preliminary data.</text>
</comment>
<keyword evidence="1" id="KW-0030">Aminoacyl-tRNA synthetase</keyword>
<dbReference type="STRING" id="1798496.A3C94_02015"/>
<dbReference type="AlphaFoldDB" id="A0A1F6DT45"/>
<organism evidence="3 4">
    <name type="scientific">Candidatus Kaiserbacteria bacterium RIFCSPHIGHO2_02_FULL_55_17</name>
    <dbReference type="NCBI Taxonomy" id="1798496"/>
    <lineage>
        <taxon>Bacteria</taxon>
        <taxon>Candidatus Kaiseribacteriota</taxon>
    </lineage>
</organism>
<dbReference type="InterPro" id="IPR045864">
    <property type="entry name" value="aa-tRNA-synth_II/BPL/LPL"/>
</dbReference>
<evidence type="ECO:0000259" key="2">
    <source>
        <dbReference type="Pfam" id="PF03129"/>
    </source>
</evidence>